<sequence>MSQKRRALPLAPRATRYTPAVLEGIADGERAALALSLAGRAADGGAGAVRAARDALARAEALGEAAAAAEPPERPIACRAGCSTCCVSKVLVMAPEVLRIAAHLRASRTEAELAALLDRVRAADASTRGLSRLERAEAKVPCPLLDERGACSIHAVRPIVCAGWNSLDAAACERHFAAPADVPTAPMHAPSYEVANAVLAGLGWAAKEQGLDAAPLELIAALRIALERPNAGARWLARLPVFAAARDAEWQEDRRREG</sequence>
<name>A0A2L0EYQ5_SORCE</name>
<dbReference type="AlphaFoldDB" id="A0A2L0EYQ5"/>
<reference evidence="1 2" key="1">
    <citation type="submission" date="2015-09" db="EMBL/GenBank/DDBJ databases">
        <title>Sorangium comparison.</title>
        <authorList>
            <person name="Zaburannyi N."/>
            <person name="Bunk B."/>
            <person name="Overmann J."/>
            <person name="Mueller R."/>
        </authorList>
    </citation>
    <scope>NUCLEOTIDE SEQUENCE [LARGE SCALE GENOMIC DNA]</scope>
    <source>
        <strain evidence="1 2">So ce26</strain>
    </source>
</reference>
<gene>
    <name evidence="1" type="ORF">SOCE26_058960</name>
</gene>
<dbReference type="Proteomes" id="UP000238348">
    <property type="component" value="Chromosome"/>
</dbReference>
<dbReference type="RefSeq" id="WP_104982958.1">
    <property type="nucleotide sequence ID" value="NZ_CP012673.1"/>
</dbReference>
<dbReference type="EMBL" id="CP012673">
    <property type="protein sequence ID" value="AUX44432.1"/>
    <property type="molecule type" value="Genomic_DNA"/>
</dbReference>
<evidence type="ECO:0000313" key="1">
    <source>
        <dbReference type="EMBL" id="AUX44432.1"/>
    </source>
</evidence>
<protein>
    <recommendedName>
        <fullName evidence="3">YkgJ family cysteine cluster protein</fullName>
    </recommendedName>
</protein>
<evidence type="ECO:0008006" key="3">
    <source>
        <dbReference type="Google" id="ProtNLM"/>
    </source>
</evidence>
<organism evidence="1 2">
    <name type="scientific">Sorangium cellulosum</name>
    <name type="common">Polyangium cellulosum</name>
    <dbReference type="NCBI Taxonomy" id="56"/>
    <lineage>
        <taxon>Bacteria</taxon>
        <taxon>Pseudomonadati</taxon>
        <taxon>Myxococcota</taxon>
        <taxon>Polyangia</taxon>
        <taxon>Polyangiales</taxon>
        <taxon>Polyangiaceae</taxon>
        <taxon>Sorangium</taxon>
    </lineage>
</organism>
<dbReference type="InterPro" id="IPR005358">
    <property type="entry name" value="Puta_zinc/iron-chelating_dom"/>
</dbReference>
<dbReference type="OrthoDB" id="9810361at2"/>
<proteinExistence type="predicted"/>
<accession>A0A2L0EYQ5</accession>
<dbReference type="Pfam" id="PF03692">
    <property type="entry name" value="CxxCxxCC"/>
    <property type="match status" value="1"/>
</dbReference>
<evidence type="ECO:0000313" key="2">
    <source>
        <dbReference type="Proteomes" id="UP000238348"/>
    </source>
</evidence>